<reference evidence="1 2" key="1">
    <citation type="submission" date="2017-11" db="EMBL/GenBank/DDBJ databases">
        <title>Reclassification of Bisgaard taxon 7 as Conservatibacter flavescens gen. nov., sp. nov.</title>
        <authorList>
            <person name="Christensen H."/>
        </authorList>
    </citation>
    <scope>NUCLEOTIDE SEQUENCE [LARGE SCALE GENOMIC DNA]</scope>
    <source>
        <strain evidence="1 2">7_4</strain>
    </source>
</reference>
<dbReference type="EMBL" id="PHHA01000037">
    <property type="protein sequence ID" value="PJG84356.1"/>
    <property type="molecule type" value="Genomic_DNA"/>
</dbReference>
<accession>A0A2M8RZR4</accession>
<proteinExistence type="predicted"/>
<name>A0A2M8RZR4_9PAST</name>
<keyword evidence="2" id="KW-1185">Reference proteome</keyword>
<dbReference type="PROSITE" id="PS51257">
    <property type="entry name" value="PROKAR_LIPOPROTEIN"/>
    <property type="match status" value="1"/>
</dbReference>
<dbReference type="Proteomes" id="UP000229329">
    <property type="component" value="Unassembled WGS sequence"/>
</dbReference>
<dbReference type="OrthoDB" id="8685017at2"/>
<evidence type="ECO:0000313" key="2">
    <source>
        <dbReference type="Proteomes" id="UP000229329"/>
    </source>
</evidence>
<dbReference type="AlphaFoldDB" id="A0A2M8RZR4"/>
<protein>
    <recommendedName>
        <fullName evidence="3">Lipoprotein</fullName>
    </recommendedName>
</protein>
<evidence type="ECO:0008006" key="3">
    <source>
        <dbReference type="Google" id="ProtNLM"/>
    </source>
</evidence>
<sequence>MLKFITLIFTLFLTACVNLPRVVQLPEQAQSVRVFKVENGGQRSLLTVQFTPNQWRWVQSDPLGAPIARVILTQQGWENDGFVMPNRQARLLFSALAVALNSEMPPFELNGDWKIRQNAPHFEIALPDNSVWFVEEL</sequence>
<gene>
    <name evidence="1" type="ORF">CVP05_11820</name>
</gene>
<evidence type="ECO:0000313" key="1">
    <source>
        <dbReference type="EMBL" id="PJG84356.1"/>
    </source>
</evidence>
<comment type="caution">
    <text evidence="1">The sequence shown here is derived from an EMBL/GenBank/DDBJ whole genome shotgun (WGS) entry which is preliminary data.</text>
</comment>
<organism evidence="1 2">
    <name type="scientific">Conservatibacter flavescens</name>
    <dbReference type="NCBI Taxonomy" id="28161"/>
    <lineage>
        <taxon>Bacteria</taxon>
        <taxon>Pseudomonadati</taxon>
        <taxon>Pseudomonadota</taxon>
        <taxon>Gammaproteobacteria</taxon>
        <taxon>Pasteurellales</taxon>
        <taxon>Pasteurellaceae</taxon>
        <taxon>Conservatibacter</taxon>
    </lineage>
</organism>
<dbReference type="RefSeq" id="WP_100289767.1">
    <property type="nucleotide sequence ID" value="NZ_PHHA01000037.1"/>
</dbReference>